<evidence type="ECO:0000256" key="5">
    <source>
        <dbReference type="ARBA" id="ARBA00022960"/>
    </source>
</evidence>
<dbReference type="PANTHER" id="PTHR21015:SF22">
    <property type="entry name" value="GLYCOSYLTRANSFERASE"/>
    <property type="match status" value="1"/>
</dbReference>
<comment type="function">
    <text evidence="10">Cell wall formation. Catalyzes the transfer of a GlcNAc subunit on undecaprenyl-pyrophosphoryl-MurNAc-pentapeptide (lipid intermediate I) to form undecaprenyl-pyrophosphoryl-MurNAc-(pentapeptide)GlcNAc (lipid intermediate II).</text>
</comment>
<gene>
    <name evidence="10" type="primary">murG</name>
    <name evidence="14" type="ORF">VP91_00007380</name>
</gene>
<keyword evidence="1 10" id="KW-1003">Cell membrane</keyword>
<dbReference type="PANTHER" id="PTHR21015">
    <property type="entry name" value="UDP-N-ACETYLGLUCOSAMINE--N-ACETYLMURAMYL-(PENTAPEPTIDE) PYROPHOSPHORYL-UNDECAPRENOL N-ACETYLGLUCOSAMINE TRANSFERASE 1"/>
    <property type="match status" value="1"/>
</dbReference>
<organism evidence="14 15">
    <name type="scientific">Pelagibacter ubique</name>
    <dbReference type="NCBI Taxonomy" id="198252"/>
    <lineage>
        <taxon>Bacteria</taxon>
        <taxon>Pseudomonadati</taxon>
        <taxon>Pseudomonadota</taxon>
        <taxon>Alphaproteobacteria</taxon>
        <taxon>Candidatus Pelagibacterales</taxon>
        <taxon>Candidatus Pelagibacteraceae</taxon>
        <taxon>Candidatus Pelagibacter</taxon>
    </lineage>
</organism>
<dbReference type="EMBL" id="LANA01000001">
    <property type="protein sequence ID" value="NMN67591.1"/>
    <property type="molecule type" value="Genomic_DNA"/>
</dbReference>
<comment type="similarity">
    <text evidence="10">Belongs to the glycosyltransferase 28 family. MurG subfamily.</text>
</comment>
<dbReference type="RefSeq" id="WP_169036077.1">
    <property type="nucleotide sequence ID" value="NZ_LANA01000001.1"/>
</dbReference>
<name>A0ABX1T1Y2_PELUQ</name>
<evidence type="ECO:0000256" key="6">
    <source>
        <dbReference type="ARBA" id="ARBA00022984"/>
    </source>
</evidence>
<evidence type="ECO:0000256" key="1">
    <source>
        <dbReference type="ARBA" id="ARBA00022475"/>
    </source>
</evidence>
<accession>A0ABX1T1Y2</accession>
<keyword evidence="15" id="KW-1185">Reference proteome</keyword>
<feature type="binding site" evidence="10">
    <location>
        <position position="286"/>
    </location>
    <ligand>
        <name>UDP-N-acetyl-alpha-D-glucosamine</name>
        <dbReference type="ChEBI" id="CHEBI:57705"/>
    </ligand>
</feature>
<feature type="domain" description="Glycosyl transferase family 28 C-terminal" evidence="13">
    <location>
        <begin position="181"/>
        <end position="333"/>
    </location>
</feature>
<dbReference type="InterPro" id="IPR006009">
    <property type="entry name" value="GlcNAc_MurG"/>
</dbReference>
<feature type="binding site" evidence="10">
    <location>
        <position position="187"/>
    </location>
    <ligand>
        <name>UDP-N-acetyl-alpha-D-glucosamine</name>
        <dbReference type="ChEBI" id="CHEBI:57705"/>
    </ligand>
</feature>
<dbReference type="Pfam" id="PF04101">
    <property type="entry name" value="Glyco_tran_28_C"/>
    <property type="match status" value="1"/>
</dbReference>
<keyword evidence="6 10" id="KW-0573">Peptidoglycan synthesis</keyword>
<keyword evidence="4 10" id="KW-0808">Transferase</keyword>
<feature type="domain" description="Glycosyltransferase family 28 N-terminal" evidence="12">
    <location>
        <begin position="5"/>
        <end position="138"/>
    </location>
</feature>
<dbReference type="HAMAP" id="MF_00033">
    <property type="entry name" value="MurG"/>
    <property type="match status" value="1"/>
</dbReference>
<keyword evidence="5 10" id="KW-0133">Cell shape</keyword>
<evidence type="ECO:0000313" key="14">
    <source>
        <dbReference type="EMBL" id="NMN67591.1"/>
    </source>
</evidence>
<keyword evidence="2 10" id="KW-0132">Cell division</keyword>
<keyword evidence="7 10" id="KW-0472">Membrane</keyword>
<keyword evidence="3 10" id="KW-0328">Glycosyltransferase</keyword>
<feature type="transmembrane region" description="Helical" evidence="11">
    <location>
        <begin position="64"/>
        <end position="84"/>
    </location>
</feature>
<evidence type="ECO:0000256" key="4">
    <source>
        <dbReference type="ARBA" id="ARBA00022679"/>
    </source>
</evidence>
<evidence type="ECO:0000256" key="7">
    <source>
        <dbReference type="ARBA" id="ARBA00023136"/>
    </source>
</evidence>
<proteinExistence type="inferred from homology"/>
<evidence type="ECO:0000256" key="2">
    <source>
        <dbReference type="ARBA" id="ARBA00022618"/>
    </source>
</evidence>
<evidence type="ECO:0000259" key="13">
    <source>
        <dbReference type="Pfam" id="PF04101"/>
    </source>
</evidence>
<keyword evidence="11" id="KW-0812">Transmembrane</keyword>
<feature type="binding site" evidence="10">
    <location>
        <begin position="12"/>
        <end position="14"/>
    </location>
    <ligand>
        <name>UDP-N-acetyl-alpha-D-glucosamine</name>
        <dbReference type="ChEBI" id="CHEBI:57705"/>
    </ligand>
</feature>
<feature type="binding site" evidence="10">
    <location>
        <position position="163"/>
    </location>
    <ligand>
        <name>UDP-N-acetyl-alpha-D-glucosamine</name>
        <dbReference type="ChEBI" id="CHEBI:57705"/>
    </ligand>
</feature>
<dbReference type="InterPro" id="IPR004276">
    <property type="entry name" value="GlycoTrans_28_N"/>
</dbReference>
<reference evidence="14 15" key="1">
    <citation type="submission" date="2019-07" db="EMBL/GenBank/DDBJ databases">
        <title>SAR11 Genome Evolution.</title>
        <authorList>
            <person name="Giovannoni S."/>
        </authorList>
    </citation>
    <scope>NUCLEOTIDE SEQUENCE [LARGE SCALE GENOMIC DNA]</scope>
    <source>
        <strain evidence="14 15">HTCC9565</strain>
    </source>
</reference>
<dbReference type="EC" id="2.4.1.227" evidence="10"/>
<dbReference type="InterPro" id="IPR007235">
    <property type="entry name" value="Glyco_trans_28_C"/>
</dbReference>
<comment type="subcellular location">
    <subcellularLocation>
        <location evidence="10">Cell membrane</location>
        <topology evidence="10">Peripheral membrane protein</topology>
        <orientation evidence="10">Cytoplasmic side</orientation>
    </subcellularLocation>
</comment>
<comment type="pathway">
    <text evidence="10">Cell wall biogenesis; peptidoglycan biosynthesis.</text>
</comment>
<comment type="caution">
    <text evidence="10">Lacks conserved residue(s) required for the propagation of feature annotation.</text>
</comment>
<evidence type="ECO:0000256" key="10">
    <source>
        <dbReference type="HAMAP-Rule" id="MF_00033"/>
    </source>
</evidence>
<evidence type="ECO:0000256" key="3">
    <source>
        <dbReference type="ARBA" id="ARBA00022676"/>
    </source>
</evidence>
<evidence type="ECO:0000313" key="15">
    <source>
        <dbReference type="Proteomes" id="UP001166004"/>
    </source>
</evidence>
<keyword evidence="8 10" id="KW-0131">Cell cycle</keyword>
<protein>
    <recommendedName>
        <fullName evidence="10">UDP-N-acetylglucosamine--N-acetylmuramyl-(pentapeptide) pyrophosphoryl-undecaprenol N-acetylglucosamine transferase</fullName>
        <ecNumber evidence="10">2.4.1.227</ecNumber>
    </recommendedName>
    <alternativeName>
        <fullName evidence="10">Undecaprenyl-PP-MurNAc-pentapeptide-UDPGlcNAc GlcNAc transferase</fullName>
    </alternativeName>
</protein>
<comment type="catalytic activity">
    <reaction evidence="10">
        <text>di-trans,octa-cis-undecaprenyl diphospho-N-acetyl-alpha-D-muramoyl-L-alanyl-D-glutamyl-meso-2,6-diaminopimeloyl-D-alanyl-D-alanine + UDP-N-acetyl-alpha-D-glucosamine = di-trans,octa-cis-undecaprenyl diphospho-[N-acetyl-alpha-D-glucosaminyl-(1-&gt;4)]-N-acetyl-alpha-D-muramoyl-L-alanyl-D-glutamyl-meso-2,6-diaminopimeloyl-D-alanyl-D-alanine + UDP + H(+)</text>
        <dbReference type="Rhea" id="RHEA:31227"/>
        <dbReference type="ChEBI" id="CHEBI:15378"/>
        <dbReference type="ChEBI" id="CHEBI:57705"/>
        <dbReference type="ChEBI" id="CHEBI:58223"/>
        <dbReference type="ChEBI" id="CHEBI:61387"/>
        <dbReference type="ChEBI" id="CHEBI:61388"/>
        <dbReference type="EC" id="2.4.1.227"/>
    </reaction>
</comment>
<evidence type="ECO:0000259" key="12">
    <source>
        <dbReference type="Pfam" id="PF03033"/>
    </source>
</evidence>
<evidence type="ECO:0000256" key="9">
    <source>
        <dbReference type="ARBA" id="ARBA00023316"/>
    </source>
</evidence>
<evidence type="ECO:0000256" key="11">
    <source>
        <dbReference type="SAM" id="Phobius"/>
    </source>
</evidence>
<dbReference type="Pfam" id="PF03033">
    <property type="entry name" value="Glyco_transf_28"/>
    <property type="match status" value="1"/>
</dbReference>
<evidence type="ECO:0000256" key="8">
    <source>
        <dbReference type="ARBA" id="ARBA00023306"/>
    </source>
</evidence>
<keyword evidence="11" id="KW-1133">Transmembrane helix</keyword>
<keyword evidence="9 10" id="KW-0961">Cell wall biogenesis/degradation</keyword>
<dbReference type="Gene3D" id="3.40.50.2000">
    <property type="entry name" value="Glycogen Phosphorylase B"/>
    <property type="match status" value="2"/>
</dbReference>
<dbReference type="CDD" id="cd03785">
    <property type="entry name" value="GT28_MurG"/>
    <property type="match status" value="1"/>
</dbReference>
<feature type="binding site" evidence="10">
    <location>
        <position position="120"/>
    </location>
    <ligand>
        <name>UDP-N-acetyl-alpha-D-glucosamine</name>
        <dbReference type="ChEBI" id="CHEBI:57705"/>
    </ligand>
</feature>
<dbReference type="Proteomes" id="UP001166004">
    <property type="component" value="Unassembled WGS sequence"/>
</dbReference>
<dbReference type="GO" id="GO:0016740">
    <property type="term" value="F:transferase activity"/>
    <property type="evidence" value="ECO:0007669"/>
    <property type="project" value="UniProtKB-KW"/>
</dbReference>
<comment type="caution">
    <text evidence="14">The sequence shown here is derived from an EMBL/GenBank/DDBJ whole genome shotgun (WGS) entry which is preliminary data.</text>
</comment>
<dbReference type="SUPFAM" id="SSF53756">
    <property type="entry name" value="UDP-Glycosyltransferase/glycogen phosphorylase"/>
    <property type="match status" value="1"/>
</dbReference>
<sequence>MAQKILISTGGSGGHVVPATILYEHLKNQFQVFMTIDNRGVKFLDKNKYNIEIIDVPPISKNFFLLPFQFFMMIYIIIKSVIFLKKKKIDTLISTGGYMSLPLCLASKILNIKLLLFEPNIVLGRSNKFFIKSCKKIFCYTDKIKNFPKKYLNKINVIPALLRKEFYEIKRTENIDSCVNLLIVGGSQGAQIFDTLVKKSIVELSRKYTLKIYQQTNAFNFEELEKFYKNENINHSIFDFDEDISNIMSRSNLCITRAGASTLAEIVFLNLPSIVIPLPTSKDNHQFENAIFYNKMGCNWILNQNEIEDETITNKLGNIIDNKDEYLSKKLNMKNFSYQNTWNNINQKITFVINEN</sequence>